<keyword evidence="4" id="KW-1185">Reference proteome</keyword>
<comment type="caution">
    <text evidence="3">The sequence shown here is derived from an EMBL/GenBank/DDBJ whole genome shotgun (WGS) entry which is preliminary data.</text>
</comment>
<organism evidence="3 4">
    <name type="scientific">Ambrosiozyma monospora</name>
    <name type="common">Yeast</name>
    <name type="synonym">Endomycopsis monosporus</name>
    <dbReference type="NCBI Taxonomy" id="43982"/>
    <lineage>
        <taxon>Eukaryota</taxon>
        <taxon>Fungi</taxon>
        <taxon>Dikarya</taxon>
        <taxon>Ascomycota</taxon>
        <taxon>Saccharomycotina</taxon>
        <taxon>Pichiomycetes</taxon>
        <taxon>Pichiales</taxon>
        <taxon>Pichiaceae</taxon>
        <taxon>Ambrosiozyma</taxon>
    </lineage>
</organism>
<evidence type="ECO:0000256" key="1">
    <source>
        <dbReference type="SAM" id="MobiDB-lite"/>
    </source>
</evidence>
<reference evidence="3" key="1">
    <citation type="submission" date="2023-04" db="EMBL/GenBank/DDBJ databases">
        <title>Ambrosiozyma monospora NBRC 1965.</title>
        <authorList>
            <person name="Ichikawa N."/>
            <person name="Sato H."/>
            <person name="Tonouchi N."/>
        </authorList>
    </citation>
    <scope>NUCLEOTIDE SEQUENCE</scope>
    <source>
        <strain evidence="3">NBRC 1965</strain>
    </source>
</reference>
<feature type="compositionally biased region" description="Polar residues" evidence="1">
    <location>
        <begin position="55"/>
        <end position="70"/>
    </location>
</feature>
<feature type="domain" description="Telomere-associated protein Rif1 N-terminal" evidence="2">
    <location>
        <begin position="504"/>
        <end position="668"/>
    </location>
</feature>
<dbReference type="Pfam" id="PF12231">
    <property type="entry name" value="Rif1_N"/>
    <property type="match status" value="1"/>
</dbReference>
<feature type="compositionally biased region" description="Low complexity" evidence="1">
    <location>
        <begin position="1"/>
        <end position="25"/>
    </location>
</feature>
<feature type="compositionally biased region" description="Low complexity" evidence="1">
    <location>
        <begin position="417"/>
        <end position="432"/>
    </location>
</feature>
<accession>A0A9W6Z0R0</accession>
<evidence type="ECO:0000313" key="3">
    <source>
        <dbReference type="EMBL" id="GMG39425.1"/>
    </source>
</evidence>
<proteinExistence type="predicted"/>
<sequence>MASSPPKHSGSSSKRTKHVSSSTTTAGHNTSKDKVDRLDKKFAEAKRNRAARASSPATPIKSTRLSQLYSFLSKKNGGSSTNSKTISKTKSAPSSIPSNAASASSSKASDSHANRTASSHSLSSSIPIRRTPQHKHDRQTVSQKATPTSLPPRKLDVHHKKDSGNDNDKSFDNDDVSILGSSTQASAPPVLSQPIQPVDQSSATGSSGSPKSFYDKMISNKKKKYLQNKQAPEVTEKQRKHQIKKAEESKQKKHDDVLVLASSSQSQSQSQHSQSQAGSQDSFIVSSTEDKSNEQNQSLQQIQSQQEGQKQKQPQKKPVNSIGTLSQIPDLHHTETSISTFPSTQIVDDTDSPETQVIDDHIENDVEIFADADDVPSSPMNDTNNGDNFSEIQGTPQQEQRPGSKSPSPKKKVIFASDPVSSPPSITSSPLKSAFEPKSILRPQDAQILYPILSYKDMLAKDLTLNDSWAPGQVITLDENNLKDAKKVYEQCLRALFKPSFTMRYELYATLNHIMKISLSSTGKPPFIKADKLKNLLKIVDADLEKFDGSSKTEYSAFDLREQTQAVKFLSGLVANYQPKSPSKWIEKCANRLRDPDIPKSLAQAYLMVFKENKCRLSVSCEQRILFGVLNMRNFPSGTIVCERLLAIKKLILNDSAMMANNVKEWMSFVENMFYLC</sequence>
<feature type="compositionally biased region" description="Low complexity" evidence="1">
    <location>
        <begin position="201"/>
        <end position="212"/>
    </location>
</feature>
<feature type="region of interest" description="Disordered" evidence="1">
    <location>
        <begin position="1"/>
        <end position="351"/>
    </location>
</feature>
<feature type="compositionally biased region" description="Basic and acidic residues" evidence="1">
    <location>
        <begin position="244"/>
        <end position="257"/>
    </location>
</feature>
<feature type="compositionally biased region" description="Polar residues" evidence="1">
    <location>
        <begin position="336"/>
        <end position="347"/>
    </location>
</feature>
<gene>
    <name evidence="3" type="ORF">Amon01_000533800</name>
</gene>
<feature type="region of interest" description="Disordered" evidence="1">
    <location>
        <begin position="372"/>
        <end position="432"/>
    </location>
</feature>
<dbReference type="EMBL" id="BSXU01002905">
    <property type="protein sequence ID" value="GMG39425.1"/>
    <property type="molecule type" value="Genomic_DNA"/>
</dbReference>
<evidence type="ECO:0000313" key="4">
    <source>
        <dbReference type="Proteomes" id="UP001165063"/>
    </source>
</evidence>
<evidence type="ECO:0000259" key="2">
    <source>
        <dbReference type="Pfam" id="PF12231"/>
    </source>
</evidence>
<feature type="compositionally biased region" description="Low complexity" evidence="1">
    <location>
        <begin position="295"/>
        <end position="312"/>
    </location>
</feature>
<dbReference type="InterPro" id="IPR022031">
    <property type="entry name" value="Rif1_N"/>
</dbReference>
<feature type="compositionally biased region" description="Basic and acidic residues" evidence="1">
    <location>
        <begin position="30"/>
        <end position="47"/>
    </location>
</feature>
<dbReference type="OrthoDB" id="3997665at2759"/>
<dbReference type="Proteomes" id="UP001165063">
    <property type="component" value="Unassembled WGS sequence"/>
</dbReference>
<feature type="compositionally biased region" description="Polar residues" evidence="1">
    <location>
        <begin position="378"/>
        <end position="401"/>
    </location>
</feature>
<name>A0A9W6Z0R0_AMBMO</name>
<protein>
    <submittedName>
        <fullName evidence="3">Unnamed protein product</fullName>
    </submittedName>
</protein>
<feature type="compositionally biased region" description="Low complexity" evidence="1">
    <location>
        <begin position="262"/>
        <end position="282"/>
    </location>
</feature>
<feature type="compositionally biased region" description="Low complexity" evidence="1">
    <location>
        <begin position="73"/>
        <end position="108"/>
    </location>
</feature>
<dbReference type="AlphaFoldDB" id="A0A9W6Z0R0"/>
<feature type="compositionally biased region" description="Basic and acidic residues" evidence="1">
    <location>
        <begin position="162"/>
        <end position="172"/>
    </location>
</feature>